<proteinExistence type="predicted"/>
<evidence type="ECO:0008006" key="3">
    <source>
        <dbReference type="Google" id="ProtNLM"/>
    </source>
</evidence>
<dbReference type="InterPro" id="IPR029062">
    <property type="entry name" value="Class_I_gatase-like"/>
</dbReference>
<keyword evidence="2" id="KW-1185">Reference proteome</keyword>
<dbReference type="Proteomes" id="UP000070544">
    <property type="component" value="Unassembled WGS sequence"/>
</dbReference>
<dbReference type="PANTHER" id="PTHR43130">
    <property type="entry name" value="ARAC-FAMILY TRANSCRIPTIONAL REGULATOR"/>
    <property type="match status" value="1"/>
</dbReference>
<dbReference type="EMBL" id="KQ965849">
    <property type="protein sequence ID" value="KXS09824.1"/>
    <property type="molecule type" value="Genomic_DNA"/>
</dbReference>
<dbReference type="InterPro" id="IPR052158">
    <property type="entry name" value="INH-QAR"/>
</dbReference>
<evidence type="ECO:0000313" key="1">
    <source>
        <dbReference type="EMBL" id="KXS09824.1"/>
    </source>
</evidence>
<evidence type="ECO:0000313" key="2">
    <source>
        <dbReference type="Proteomes" id="UP000070544"/>
    </source>
</evidence>
<dbReference type="SUPFAM" id="SSF52317">
    <property type="entry name" value="Class I glutamine amidotransferase-like"/>
    <property type="match status" value="1"/>
</dbReference>
<dbReference type="Gene3D" id="3.40.50.880">
    <property type="match status" value="2"/>
</dbReference>
<gene>
    <name evidence="1" type="ORF">M427DRAFT_140408</name>
</gene>
<dbReference type="OrthoDB" id="543156at2759"/>
<name>A0A138ZZ92_GONPJ</name>
<accession>A0A138ZZ92</accession>
<dbReference type="STRING" id="1344416.A0A138ZZ92"/>
<organism evidence="1 2">
    <name type="scientific">Gonapodya prolifera (strain JEL478)</name>
    <name type="common">Monoblepharis prolifera</name>
    <dbReference type="NCBI Taxonomy" id="1344416"/>
    <lineage>
        <taxon>Eukaryota</taxon>
        <taxon>Fungi</taxon>
        <taxon>Fungi incertae sedis</taxon>
        <taxon>Chytridiomycota</taxon>
        <taxon>Chytridiomycota incertae sedis</taxon>
        <taxon>Monoblepharidomycetes</taxon>
        <taxon>Monoblepharidales</taxon>
        <taxon>Gonapodyaceae</taxon>
        <taxon>Gonapodya</taxon>
    </lineage>
</organism>
<dbReference type="PANTHER" id="PTHR43130:SF15">
    <property type="entry name" value="THIJ_PFPI FAMILY PROTEIN (AFU_ORTHOLOGUE AFUA_5G14240)"/>
    <property type="match status" value="1"/>
</dbReference>
<dbReference type="AlphaFoldDB" id="A0A138ZZ92"/>
<reference evidence="1 2" key="1">
    <citation type="journal article" date="2015" name="Genome Biol. Evol.">
        <title>Phylogenomic analyses indicate that early fungi evolved digesting cell walls of algal ancestors of land plants.</title>
        <authorList>
            <person name="Chang Y."/>
            <person name="Wang S."/>
            <person name="Sekimoto S."/>
            <person name="Aerts A.L."/>
            <person name="Choi C."/>
            <person name="Clum A."/>
            <person name="LaButti K.M."/>
            <person name="Lindquist E.A."/>
            <person name="Yee Ngan C."/>
            <person name="Ohm R.A."/>
            <person name="Salamov A.A."/>
            <person name="Grigoriev I.V."/>
            <person name="Spatafora J.W."/>
            <person name="Berbee M.L."/>
        </authorList>
    </citation>
    <scope>NUCLEOTIDE SEQUENCE [LARGE SCALE GENOMIC DNA]</scope>
    <source>
        <strain evidence="1 2">JEL478</strain>
    </source>
</reference>
<protein>
    <recommendedName>
        <fullName evidence="3">DJ-1/PfpI domain-containing protein</fullName>
    </recommendedName>
</protein>
<sequence>MPSGNSSSSKPRTVGIVVFPGFAGLDVFGPLAFITMLSTSYPINLTIIARTLDPYGTRSIVDQNTDPSLLTFLRERANPSKLEYLLSVCTGASLLAKAGNLNGRRATTNKFSYSWVTSITSNVTWVPVARWVEDERMDLIVYWLSKLYCASLAERYAN</sequence>